<sequence length="77" mass="9072">MMDKCPYKEYCDYYRANFSNMPEKYAQILEIYYCYGNQCECARYLIAHALGVEELPADLAPYCMDSAKKILDKKVFI</sequence>
<proteinExistence type="predicted"/>
<keyword evidence="2" id="KW-1185">Reference proteome</keyword>
<dbReference type="RefSeq" id="WP_095134464.1">
    <property type="nucleotide sequence ID" value="NZ_NIBG01000014.1"/>
</dbReference>
<gene>
    <name evidence="1" type="ORF">CCE28_14545</name>
</gene>
<evidence type="ECO:0000313" key="1">
    <source>
        <dbReference type="EMBL" id="PAB58522.1"/>
    </source>
</evidence>
<name>A0A267MGJ3_9FIRM</name>
<comment type="caution">
    <text evidence="1">The sequence shown here is derived from an EMBL/GenBank/DDBJ whole genome shotgun (WGS) entry which is preliminary data.</text>
</comment>
<organism evidence="1 2">
    <name type="scientific">Anaeromicrobium sediminis</name>
    <dbReference type="NCBI Taxonomy" id="1478221"/>
    <lineage>
        <taxon>Bacteria</taxon>
        <taxon>Bacillati</taxon>
        <taxon>Bacillota</taxon>
        <taxon>Clostridia</taxon>
        <taxon>Peptostreptococcales</taxon>
        <taxon>Thermotaleaceae</taxon>
        <taxon>Anaeromicrobium</taxon>
    </lineage>
</organism>
<reference evidence="1 2" key="1">
    <citation type="submission" date="2017-06" db="EMBL/GenBank/DDBJ databases">
        <title>Draft genome sequence of anaerobic fermentative bacterium Anaeromicrobium sediminis DY2726D isolated from West Pacific Ocean sediments.</title>
        <authorList>
            <person name="Zeng X."/>
        </authorList>
    </citation>
    <scope>NUCLEOTIDE SEQUENCE [LARGE SCALE GENOMIC DNA]</scope>
    <source>
        <strain evidence="1 2">DY2726D</strain>
    </source>
</reference>
<evidence type="ECO:0000313" key="2">
    <source>
        <dbReference type="Proteomes" id="UP000216024"/>
    </source>
</evidence>
<dbReference type="Proteomes" id="UP000216024">
    <property type="component" value="Unassembled WGS sequence"/>
</dbReference>
<protein>
    <submittedName>
        <fullName evidence="1">Uncharacterized protein</fullName>
    </submittedName>
</protein>
<dbReference type="EMBL" id="NIBG01000014">
    <property type="protein sequence ID" value="PAB58522.1"/>
    <property type="molecule type" value="Genomic_DNA"/>
</dbReference>
<accession>A0A267MGJ3</accession>
<dbReference type="AlphaFoldDB" id="A0A267MGJ3"/>
<dbReference type="OrthoDB" id="6198376at2"/>